<organism evidence="2 3">
    <name type="scientific">Amycolatopsis keratiniphila subsp. keratiniphila</name>
    <dbReference type="NCBI Taxonomy" id="227715"/>
    <lineage>
        <taxon>Bacteria</taxon>
        <taxon>Bacillati</taxon>
        <taxon>Actinomycetota</taxon>
        <taxon>Actinomycetes</taxon>
        <taxon>Pseudonocardiales</taxon>
        <taxon>Pseudonocardiaceae</taxon>
        <taxon>Amycolatopsis</taxon>
        <taxon>Amycolatopsis japonica group</taxon>
    </lineage>
</organism>
<keyword evidence="1" id="KW-0812">Transmembrane</keyword>
<comment type="caution">
    <text evidence="2">The sequence shown here is derived from an EMBL/GenBank/DDBJ whole genome shotgun (WGS) entry which is preliminary data.</text>
</comment>
<name>A0A1W2LYR2_9PSEU</name>
<protein>
    <submittedName>
        <fullName evidence="2">Uncharacterized protein</fullName>
    </submittedName>
</protein>
<proteinExistence type="predicted"/>
<gene>
    <name evidence="2" type="ORF">AVR91_0208940</name>
</gene>
<evidence type="ECO:0000313" key="2">
    <source>
        <dbReference type="EMBL" id="ONF72338.1"/>
    </source>
</evidence>
<dbReference type="EMBL" id="LQMT02000010">
    <property type="protein sequence ID" value="ONF72338.1"/>
    <property type="molecule type" value="Genomic_DNA"/>
</dbReference>
<dbReference type="AlphaFoldDB" id="A0A1W2LYR2"/>
<keyword evidence="1" id="KW-0472">Membrane</keyword>
<evidence type="ECO:0000256" key="1">
    <source>
        <dbReference type="SAM" id="Phobius"/>
    </source>
</evidence>
<dbReference type="RefSeq" id="WP_063271564.1">
    <property type="nucleotide sequence ID" value="NZ_LQMT02000010.1"/>
</dbReference>
<feature type="transmembrane region" description="Helical" evidence="1">
    <location>
        <begin position="12"/>
        <end position="35"/>
    </location>
</feature>
<reference evidence="2 3" key="1">
    <citation type="submission" date="2016-12" db="EMBL/GenBank/DDBJ databases">
        <title>Amycolatopsis keratiniphila subsp. keratiniphila genome sequencing and assembly.</title>
        <authorList>
            <person name="Mayilraj S."/>
            <person name="Kaur N."/>
        </authorList>
    </citation>
    <scope>NUCLEOTIDE SEQUENCE [LARGE SCALE GENOMIC DNA]</scope>
    <source>
        <strain evidence="2 3">DSM 44409</strain>
    </source>
</reference>
<accession>A0A1W2LYR2</accession>
<dbReference type="Proteomes" id="UP000076660">
    <property type="component" value="Unassembled WGS sequence"/>
</dbReference>
<keyword evidence="1" id="KW-1133">Transmembrane helix</keyword>
<evidence type="ECO:0000313" key="3">
    <source>
        <dbReference type="Proteomes" id="UP000076660"/>
    </source>
</evidence>
<sequence>MSEPPVPSNRPLWLAIIFIGAALVAGGCAIVFWLAKADQITMLSVAGAAFVATVTLSLAAWKFLSD</sequence>
<feature type="transmembrane region" description="Helical" evidence="1">
    <location>
        <begin position="42"/>
        <end position="64"/>
    </location>
</feature>